<reference evidence="4 5" key="1">
    <citation type="submission" date="2021-01" db="EMBL/GenBank/DDBJ databases">
        <title>Aequorivita sp. strain KX20305, a bacterium isolated from the sediment collected at a cold seep field in South China Sea.</title>
        <authorList>
            <person name="Zhang H."/>
            <person name="Li C."/>
        </authorList>
    </citation>
    <scope>NUCLEOTIDE SEQUENCE [LARGE SCALE GENOMIC DNA]</scope>
    <source>
        <strain evidence="4 5">KX20305</strain>
    </source>
</reference>
<gene>
    <name evidence="4" type="ORF">JK629_01555</name>
</gene>
<dbReference type="Pfam" id="PF18962">
    <property type="entry name" value="Por_Secre_tail"/>
    <property type="match status" value="1"/>
</dbReference>
<evidence type="ECO:0000313" key="4">
    <source>
        <dbReference type="EMBL" id="QQX76987.1"/>
    </source>
</evidence>
<dbReference type="RefSeq" id="WP_202336892.1">
    <property type="nucleotide sequence ID" value="NZ_CP068439.1"/>
</dbReference>
<keyword evidence="1 2" id="KW-0732">Signal</keyword>
<dbReference type="NCBIfam" id="TIGR04183">
    <property type="entry name" value="Por_Secre_tail"/>
    <property type="match status" value="1"/>
</dbReference>
<accession>A0ABX7DTB5</accession>
<dbReference type="Gene3D" id="2.60.40.10">
    <property type="entry name" value="Immunoglobulins"/>
    <property type="match status" value="1"/>
</dbReference>
<sequence length="559" mass="60277">MFKKLPLSLVVALFAISSYGQTIVSTSPENKNVVLEEFTGINCVFCPQGHAIAKAIQDAHPDDVSLINIHVGGFATPSGNQPDFRTPYGSAIVGQTGLTGYPGGTVNRHVFPGRGMSPGGTAMGRGSWTVSSNETLALGSEVNVAVEAEIDVNTNVITIHVEAYYTGNSPEPTNKLNVALLQNNTKGPQTGGGQGNNYNHMHRLVEMITGQWGEDINTTTSGTFVDRTYTYTIPPDYNGVPTDIAEMEVVAYIANNTQEIPSGSRANPTYAGITNDDDANLRYIVELPNTCKNTITPEVNIQNMGQNTITSLDIEYVINGDVHNYTWTGSLETLQNETIELPEVSYNLQGNNTLVVSLPNDDDNANNEATASFNEAVEGTGIVNMVLNTDGYGSEVRWYLRDGAGDIVDFGGPYGNNQTINETFTLDVDCYSFEIRDTYGDGGGSVTLTDHHGNLIYYTDGDYGSGETIQFSSNGVLGVNDNQVSSIALYPNPASTILNLKNAENADIQIFDILGKLILSQTNISRDAQVNVSSLENGTYFMKIAKDNAVITKRFLVTK</sequence>
<dbReference type="InterPro" id="IPR013783">
    <property type="entry name" value="Ig-like_fold"/>
</dbReference>
<dbReference type="InterPro" id="IPR021615">
    <property type="entry name" value="Omp28"/>
</dbReference>
<feature type="signal peptide" evidence="2">
    <location>
        <begin position="1"/>
        <end position="22"/>
    </location>
</feature>
<organism evidence="4 5">
    <name type="scientific">Aequorivita iocasae</name>
    <dbReference type="NCBI Taxonomy" id="2803865"/>
    <lineage>
        <taxon>Bacteria</taxon>
        <taxon>Pseudomonadati</taxon>
        <taxon>Bacteroidota</taxon>
        <taxon>Flavobacteriia</taxon>
        <taxon>Flavobacteriales</taxon>
        <taxon>Flavobacteriaceae</taxon>
        <taxon>Aequorivita</taxon>
    </lineage>
</organism>
<dbReference type="Pfam" id="PF11551">
    <property type="entry name" value="Omp28"/>
    <property type="match status" value="1"/>
</dbReference>
<keyword evidence="5" id="KW-1185">Reference proteome</keyword>
<dbReference type="InterPro" id="IPR026444">
    <property type="entry name" value="Secre_tail"/>
</dbReference>
<evidence type="ECO:0000259" key="3">
    <source>
        <dbReference type="Pfam" id="PF18962"/>
    </source>
</evidence>
<dbReference type="Proteomes" id="UP000629420">
    <property type="component" value="Chromosome"/>
</dbReference>
<feature type="domain" description="Secretion system C-terminal sorting" evidence="3">
    <location>
        <begin position="489"/>
        <end position="557"/>
    </location>
</feature>
<feature type="chain" id="PRO_5046365948" evidence="2">
    <location>
        <begin position="23"/>
        <end position="559"/>
    </location>
</feature>
<evidence type="ECO:0000256" key="1">
    <source>
        <dbReference type="ARBA" id="ARBA00022729"/>
    </source>
</evidence>
<evidence type="ECO:0000313" key="5">
    <source>
        <dbReference type="Proteomes" id="UP000629420"/>
    </source>
</evidence>
<evidence type="ECO:0000256" key="2">
    <source>
        <dbReference type="SAM" id="SignalP"/>
    </source>
</evidence>
<proteinExistence type="predicted"/>
<dbReference type="EMBL" id="CP068439">
    <property type="protein sequence ID" value="QQX76987.1"/>
    <property type="molecule type" value="Genomic_DNA"/>
</dbReference>
<protein>
    <submittedName>
        <fullName evidence="4">Omp28-related outer membrane protein</fullName>
    </submittedName>
</protein>
<name>A0ABX7DTB5_9FLAO</name>